<protein>
    <submittedName>
        <fullName evidence="1">Uncharacterized protein</fullName>
    </submittedName>
</protein>
<reference evidence="1 2" key="1">
    <citation type="submission" date="2019-03" db="EMBL/GenBank/DDBJ databases">
        <title>Genomics of glacier-inhabiting Cryobacterium strains.</title>
        <authorList>
            <person name="Liu Q."/>
            <person name="Xin Y.-H."/>
        </authorList>
    </citation>
    <scope>NUCLEOTIDE SEQUENCE [LARGE SCALE GENOMIC DNA]</scope>
    <source>
        <strain evidence="1 2">CGMCC 1.4292</strain>
    </source>
</reference>
<gene>
    <name evidence="1" type="ORF">E3T53_02265</name>
</gene>
<evidence type="ECO:0000313" key="1">
    <source>
        <dbReference type="EMBL" id="TFD81835.1"/>
    </source>
</evidence>
<accession>A0A4Y8KRD2</accession>
<dbReference type="OrthoDB" id="5094704at2"/>
<dbReference type="EMBL" id="SOHQ01000007">
    <property type="protein sequence ID" value="TFD81835.1"/>
    <property type="molecule type" value="Genomic_DNA"/>
</dbReference>
<comment type="caution">
    <text evidence="1">The sequence shown here is derived from an EMBL/GenBank/DDBJ whole genome shotgun (WGS) entry which is preliminary data.</text>
</comment>
<proteinExistence type="predicted"/>
<evidence type="ECO:0000313" key="2">
    <source>
        <dbReference type="Proteomes" id="UP000298218"/>
    </source>
</evidence>
<keyword evidence="2" id="KW-1185">Reference proteome</keyword>
<dbReference type="Proteomes" id="UP000298218">
    <property type="component" value="Unassembled WGS sequence"/>
</dbReference>
<name>A0A4Y8KRD2_9MICO</name>
<sequence>MTAIVAVTISAATINALGFTSTSKASVQARAAADAGVDVAIRNLRTTNGCMADANGTFTSAVSTVPVFSVLLEHLDPVLGWTKGCPDVTTTSMRITSTGAAQSLGVAGKTSGDSAVTEAIFTYVPIIVQVPLDGVAVYAHKVNGVLKKFVLSSASNSVATSVMVRTGDVECTNGAKIGGDLVLGDGSAKLDMCDVAGSVHVSKDVTMNKSNIGVDVTAHGLATITNSVIGGTVTSGPAAALPVVPNWVDVNYSQAEWIAQGYNFVSWTGPCAIKKGDVAWTDLKGYTHPTVVNFLTKCPTTAVTTSNAMDTVALNTNLVFIANQFTFDKIYFTSAVDRQLAFIVPDKVADGTPTCTPPAGLNGEIRLTSEADFGTTISAMVYTPCKVYSDRNGFRGQIYGGEIEFGEQAQLSFVPVGIAGVDLAGGVTVSKVTGAQLGALTSRRQLAGGD</sequence>
<organism evidence="1 2">
    <name type="scientific">Cryobacterium psychrophilum</name>
    <dbReference type="NCBI Taxonomy" id="41988"/>
    <lineage>
        <taxon>Bacteria</taxon>
        <taxon>Bacillati</taxon>
        <taxon>Actinomycetota</taxon>
        <taxon>Actinomycetes</taxon>
        <taxon>Micrococcales</taxon>
        <taxon>Microbacteriaceae</taxon>
        <taxon>Cryobacterium</taxon>
    </lineage>
</organism>
<dbReference type="RefSeq" id="WP_134172633.1">
    <property type="nucleotide sequence ID" value="NZ_SODI01000001.1"/>
</dbReference>
<dbReference type="AlphaFoldDB" id="A0A4Y8KRD2"/>